<dbReference type="InterPro" id="IPR001584">
    <property type="entry name" value="Integrase_cat-core"/>
</dbReference>
<dbReference type="PANTHER" id="PTHR46889">
    <property type="entry name" value="TRANSPOSASE INSF FOR INSERTION SEQUENCE IS3B-RELATED"/>
    <property type="match status" value="1"/>
</dbReference>
<feature type="domain" description="Integrase catalytic" evidence="2">
    <location>
        <begin position="49"/>
        <end position="159"/>
    </location>
</feature>
<accession>A0ABN4C7M6</accession>
<dbReference type="SUPFAM" id="SSF53098">
    <property type="entry name" value="Ribonuclease H-like"/>
    <property type="match status" value="1"/>
</dbReference>
<dbReference type="InterPro" id="IPR012337">
    <property type="entry name" value="RNaseH-like_sf"/>
</dbReference>
<comment type="function">
    <text evidence="1">Involved in the transposition of the insertion sequence.</text>
</comment>
<organism evidence="3 4">
    <name type="scientific">Corynebacterium casei LMG S-19264</name>
    <dbReference type="NCBI Taxonomy" id="1285583"/>
    <lineage>
        <taxon>Bacteria</taxon>
        <taxon>Bacillati</taxon>
        <taxon>Actinomycetota</taxon>
        <taxon>Actinomycetes</taxon>
        <taxon>Mycobacteriales</taxon>
        <taxon>Corynebacteriaceae</taxon>
        <taxon>Corynebacterium</taxon>
    </lineage>
</organism>
<sequence>MYGAKRVTASLNEDKDFARVNHKKVARIMKNMKLRGFTKRRRCVTTRRNTKNPVFADLVKRRFHANAVNQVYVGDITYLPCKNGTNMYLATVIDLYSRKLAGFAIADHMRTSLVIEALEHANTVRGGLDGAIFHSDHGSVGGFNRWSQHQVLGPMVAAL</sequence>
<keyword evidence="4" id="KW-1185">Reference proteome</keyword>
<dbReference type="InterPro" id="IPR025948">
    <property type="entry name" value="HTH-like_dom"/>
</dbReference>
<dbReference type="Pfam" id="PF00665">
    <property type="entry name" value="rve"/>
    <property type="match status" value="1"/>
</dbReference>
<dbReference type="EMBL" id="CP004350">
    <property type="protein sequence ID" value="AHI18640.1"/>
    <property type="molecule type" value="Genomic_DNA"/>
</dbReference>
<reference evidence="4" key="1">
    <citation type="submission" date="2013-02" db="EMBL/GenBank/DDBJ databases">
        <title>The complete genome sequence of Corynebacterium casei LMG S-19264 (=DSM 44701).</title>
        <authorList>
            <person name="Ruckert C."/>
            <person name="Albersmeier A."/>
            <person name="Kalinowski J."/>
        </authorList>
    </citation>
    <scope>NUCLEOTIDE SEQUENCE [LARGE SCALE GENOMIC DNA]</scope>
    <source>
        <strain evidence="4">LMG S-19264</strain>
    </source>
</reference>
<protein>
    <submittedName>
        <fullName evidence="3">Transposase</fullName>
    </submittedName>
</protein>
<dbReference type="Proteomes" id="UP000019226">
    <property type="component" value="Chromosome"/>
</dbReference>
<gene>
    <name evidence="3" type="ORF">CCASEI_00275</name>
</gene>
<dbReference type="Pfam" id="PF13276">
    <property type="entry name" value="HTH_21"/>
    <property type="match status" value="1"/>
</dbReference>
<evidence type="ECO:0000256" key="1">
    <source>
        <dbReference type="ARBA" id="ARBA00002286"/>
    </source>
</evidence>
<evidence type="ECO:0000313" key="3">
    <source>
        <dbReference type="EMBL" id="AHI18640.1"/>
    </source>
</evidence>
<dbReference type="PROSITE" id="PS50994">
    <property type="entry name" value="INTEGRASE"/>
    <property type="match status" value="1"/>
</dbReference>
<dbReference type="Gene3D" id="3.30.420.10">
    <property type="entry name" value="Ribonuclease H-like superfamily/Ribonuclease H"/>
    <property type="match status" value="1"/>
</dbReference>
<dbReference type="InterPro" id="IPR050900">
    <property type="entry name" value="Transposase_IS3/IS150/IS904"/>
</dbReference>
<evidence type="ECO:0000313" key="4">
    <source>
        <dbReference type="Proteomes" id="UP000019226"/>
    </source>
</evidence>
<proteinExistence type="predicted"/>
<evidence type="ECO:0000259" key="2">
    <source>
        <dbReference type="PROSITE" id="PS50994"/>
    </source>
</evidence>
<dbReference type="PANTHER" id="PTHR46889:SF4">
    <property type="entry name" value="TRANSPOSASE INSO FOR INSERTION SEQUENCE ELEMENT IS911B-RELATED"/>
    <property type="match status" value="1"/>
</dbReference>
<dbReference type="InterPro" id="IPR036397">
    <property type="entry name" value="RNaseH_sf"/>
</dbReference>
<name>A0ABN4C7M6_9CORY</name>